<proteinExistence type="predicted"/>
<keyword evidence="1" id="KW-1133">Transmembrane helix</keyword>
<evidence type="ECO:0000313" key="2">
    <source>
        <dbReference type="EMBL" id="KAK5976787.1"/>
    </source>
</evidence>
<keyword evidence="3" id="KW-1185">Reference proteome</keyword>
<reference evidence="2 3" key="1">
    <citation type="submission" date="2019-10" db="EMBL/GenBank/DDBJ databases">
        <title>Assembly and Annotation for the nematode Trichostrongylus colubriformis.</title>
        <authorList>
            <person name="Martin J."/>
        </authorList>
    </citation>
    <scope>NUCLEOTIDE SEQUENCE [LARGE SCALE GENOMIC DNA]</scope>
    <source>
        <strain evidence="2">G859</strain>
        <tissue evidence="2">Whole worm</tissue>
    </source>
</reference>
<dbReference type="EMBL" id="WIXE01011389">
    <property type="protein sequence ID" value="KAK5976787.1"/>
    <property type="molecule type" value="Genomic_DNA"/>
</dbReference>
<organism evidence="2 3">
    <name type="scientific">Trichostrongylus colubriformis</name>
    <name type="common">Black scour worm</name>
    <dbReference type="NCBI Taxonomy" id="6319"/>
    <lineage>
        <taxon>Eukaryota</taxon>
        <taxon>Metazoa</taxon>
        <taxon>Ecdysozoa</taxon>
        <taxon>Nematoda</taxon>
        <taxon>Chromadorea</taxon>
        <taxon>Rhabditida</taxon>
        <taxon>Rhabditina</taxon>
        <taxon>Rhabditomorpha</taxon>
        <taxon>Strongyloidea</taxon>
        <taxon>Trichostrongylidae</taxon>
        <taxon>Trichostrongylus</taxon>
    </lineage>
</organism>
<protein>
    <submittedName>
        <fullName evidence="2">Uncharacterized protein</fullName>
    </submittedName>
</protein>
<keyword evidence="1" id="KW-0472">Membrane</keyword>
<evidence type="ECO:0000256" key="1">
    <source>
        <dbReference type="SAM" id="Phobius"/>
    </source>
</evidence>
<accession>A0AAN8IPE0</accession>
<dbReference type="AlphaFoldDB" id="A0AAN8IPE0"/>
<feature type="transmembrane region" description="Helical" evidence="1">
    <location>
        <begin position="12"/>
        <end position="28"/>
    </location>
</feature>
<name>A0AAN8IPE0_TRICO</name>
<gene>
    <name evidence="2" type="ORF">GCK32_006011</name>
</gene>
<evidence type="ECO:0000313" key="3">
    <source>
        <dbReference type="Proteomes" id="UP001331761"/>
    </source>
</evidence>
<keyword evidence="1" id="KW-0812">Transmembrane</keyword>
<comment type="caution">
    <text evidence="2">The sequence shown here is derived from an EMBL/GenBank/DDBJ whole genome shotgun (WGS) entry which is preliminary data.</text>
</comment>
<dbReference type="Proteomes" id="UP001331761">
    <property type="component" value="Unassembled WGS sequence"/>
</dbReference>
<sequence>MNCKVERTLNGFNEAVLAVVIIVLLPFHNDRTIQLPMMFISYLGGSYLPNLQTTGLERVKPKSGSELLAAVVAAACLIDLQAKQLLPPSPLSISLTFGNETTTKLFFATAHKVAGYINQTNGV</sequence>